<accession>A0ABY7CHW2</accession>
<feature type="region of interest" description="Disordered" evidence="1">
    <location>
        <begin position="203"/>
        <end position="260"/>
    </location>
</feature>
<dbReference type="Proteomes" id="UP001164743">
    <property type="component" value="Chromosome 5A"/>
</dbReference>
<feature type="region of interest" description="Disordered" evidence="1">
    <location>
        <begin position="160"/>
        <end position="180"/>
    </location>
</feature>
<name>A0ABY7CHW2_9BASI</name>
<evidence type="ECO:0008006" key="4">
    <source>
        <dbReference type="Google" id="ProtNLM"/>
    </source>
</evidence>
<reference evidence="2" key="1">
    <citation type="submission" date="2022-10" db="EMBL/GenBank/DDBJ databases">
        <title>Puccinia triticina Genome sequencing and assembly.</title>
        <authorList>
            <person name="Li C."/>
        </authorList>
    </citation>
    <scope>NUCLEOTIDE SEQUENCE</scope>
    <source>
        <strain evidence="2">Pt15</strain>
    </source>
</reference>
<evidence type="ECO:0000313" key="3">
    <source>
        <dbReference type="Proteomes" id="UP001164743"/>
    </source>
</evidence>
<keyword evidence="3" id="KW-1185">Reference proteome</keyword>
<dbReference type="RefSeq" id="XP_053020379.1">
    <property type="nucleotide sequence ID" value="XM_053169153.1"/>
</dbReference>
<organism evidence="2 3">
    <name type="scientific">Puccinia triticina</name>
    <dbReference type="NCBI Taxonomy" id="208348"/>
    <lineage>
        <taxon>Eukaryota</taxon>
        <taxon>Fungi</taxon>
        <taxon>Dikarya</taxon>
        <taxon>Basidiomycota</taxon>
        <taxon>Pucciniomycotina</taxon>
        <taxon>Pucciniomycetes</taxon>
        <taxon>Pucciniales</taxon>
        <taxon>Pucciniaceae</taxon>
        <taxon>Puccinia</taxon>
    </lineage>
</organism>
<proteinExistence type="predicted"/>
<feature type="compositionally biased region" description="Polar residues" evidence="1">
    <location>
        <begin position="130"/>
        <end position="141"/>
    </location>
</feature>
<protein>
    <recommendedName>
        <fullName evidence="4">Biogenesis of lysosome-related organelles complex 1 subunit 7</fullName>
    </recommendedName>
</protein>
<evidence type="ECO:0000256" key="1">
    <source>
        <dbReference type="SAM" id="MobiDB-lite"/>
    </source>
</evidence>
<feature type="region of interest" description="Disordered" evidence="1">
    <location>
        <begin position="109"/>
        <end position="146"/>
    </location>
</feature>
<gene>
    <name evidence="2" type="ORF">PtA15_5A397</name>
</gene>
<dbReference type="EMBL" id="CP110425">
    <property type="protein sequence ID" value="WAQ84824.1"/>
    <property type="molecule type" value="Genomic_DNA"/>
</dbReference>
<sequence>MNRHTPPDTTETQGHTQQAPLDSLLDHLISISSQLIDSSTNALASTINSRECLSTLSKIENVLDRSIRIRQRDLTRKLNSIESHQLELDKIQDQLHSLCPSLKLKPLLIHPEPSSNHQPSPANAREHHNPTNQLLSPSVPSVRSDHSSILLDHHARQSFQHPSPLTVFPPSQPPSSHASSASLATLFSPLRIAKKASTIIASSFATSPPTPPPVPASTLLRTPSSIDASQSGTSIAPSPPPPNNLHHQLEPAPSDNHHPP</sequence>
<evidence type="ECO:0000313" key="2">
    <source>
        <dbReference type="EMBL" id="WAQ84824.1"/>
    </source>
</evidence>
<dbReference type="GeneID" id="77810048"/>
<feature type="compositionally biased region" description="Polar residues" evidence="1">
    <location>
        <begin position="219"/>
        <end position="236"/>
    </location>
</feature>